<sequence length="137" mass="15175">MMNSDVPLSQTRAQISEDQNLKNLTYDNKATSFLGGRLTPVTPLTVKIETANCQKDPKPEECVCGSVRATVRCERRRRESELCTSTIECRPTVEFTSGAADCRSDFTALDQGSGLRLPFSDWRVATAVQLVRLQSSD</sequence>
<dbReference type="AlphaFoldDB" id="A0ABD1NX95"/>
<evidence type="ECO:0000313" key="1">
    <source>
        <dbReference type="EMBL" id="KAL2455216.1"/>
    </source>
</evidence>
<organism evidence="1 2">
    <name type="scientific">Abeliophyllum distichum</name>
    <dbReference type="NCBI Taxonomy" id="126358"/>
    <lineage>
        <taxon>Eukaryota</taxon>
        <taxon>Viridiplantae</taxon>
        <taxon>Streptophyta</taxon>
        <taxon>Embryophyta</taxon>
        <taxon>Tracheophyta</taxon>
        <taxon>Spermatophyta</taxon>
        <taxon>Magnoliopsida</taxon>
        <taxon>eudicotyledons</taxon>
        <taxon>Gunneridae</taxon>
        <taxon>Pentapetalae</taxon>
        <taxon>asterids</taxon>
        <taxon>lamiids</taxon>
        <taxon>Lamiales</taxon>
        <taxon>Oleaceae</taxon>
        <taxon>Forsythieae</taxon>
        <taxon>Abeliophyllum</taxon>
    </lineage>
</organism>
<name>A0ABD1NX95_9LAMI</name>
<comment type="caution">
    <text evidence="1">The sequence shown here is derived from an EMBL/GenBank/DDBJ whole genome shotgun (WGS) entry which is preliminary data.</text>
</comment>
<protein>
    <submittedName>
        <fullName evidence="1">Uncharacterized protein</fullName>
    </submittedName>
</protein>
<gene>
    <name evidence="1" type="ORF">Adt_47384</name>
</gene>
<keyword evidence="2" id="KW-1185">Reference proteome</keyword>
<evidence type="ECO:0000313" key="2">
    <source>
        <dbReference type="Proteomes" id="UP001604336"/>
    </source>
</evidence>
<dbReference type="Proteomes" id="UP001604336">
    <property type="component" value="Unassembled WGS sequence"/>
</dbReference>
<reference evidence="2" key="1">
    <citation type="submission" date="2024-07" db="EMBL/GenBank/DDBJ databases">
        <title>Two chromosome-level genome assemblies of Korean endemic species Abeliophyllum distichum and Forsythia ovata (Oleaceae).</title>
        <authorList>
            <person name="Jang H."/>
        </authorList>
    </citation>
    <scope>NUCLEOTIDE SEQUENCE [LARGE SCALE GENOMIC DNA]</scope>
</reference>
<accession>A0ABD1NX95</accession>
<dbReference type="EMBL" id="JBFOLK010000204">
    <property type="protein sequence ID" value="KAL2455216.1"/>
    <property type="molecule type" value="Genomic_DNA"/>
</dbReference>
<proteinExistence type="predicted"/>